<gene>
    <name evidence="3" type="ORF">COC42_02955</name>
</gene>
<evidence type="ECO:0000259" key="2">
    <source>
        <dbReference type="Pfam" id="PF13401"/>
    </source>
</evidence>
<dbReference type="AlphaFoldDB" id="A0A2A4B6F3"/>
<dbReference type="InterPro" id="IPR049945">
    <property type="entry name" value="AAA_22"/>
</dbReference>
<proteinExistence type="predicted"/>
<protein>
    <recommendedName>
        <fullName evidence="2">ORC1/DEAH AAA+ ATPase domain-containing protein</fullName>
    </recommendedName>
</protein>
<dbReference type="OrthoDB" id="6400788at2"/>
<reference evidence="3 4" key="1">
    <citation type="submission" date="2017-09" db="EMBL/GenBank/DDBJ databases">
        <title>Sphingomonas spermidinifaciens 9NM-10, whole genome shotgun sequence.</title>
        <authorList>
            <person name="Feng G."/>
            <person name="Zhu H."/>
        </authorList>
    </citation>
    <scope>NUCLEOTIDE SEQUENCE [LARGE SCALE GENOMIC DNA]</scope>
    <source>
        <strain evidence="3 4">9NM-10</strain>
    </source>
</reference>
<evidence type="ECO:0000313" key="3">
    <source>
        <dbReference type="EMBL" id="PCD03369.1"/>
    </source>
</evidence>
<comment type="caution">
    <text evidence="3">The sequence shown here is derived from an EMBL/GenBank/DDBJ whole genome shotgun (WGS) entry which is preliminary data.</text>
</comment>
<organism evidence="3 4">
    <name type="scientific">Sphingomonas spermidinifaciens</name>
    <dbReference type="NCBI Taxonomy" id="1141889"/>
    <lineage>
        <taxon>Bacteria</taxon>
        <taxon>Pseudomonadati</taxon>
        <taxon>Pseudomonadota</taxon>
        <taxon>Alphaproteobacteria</taxon>
        <taxon>Sphingomonadales</taxon>
        <taxon>Sphingomonadaceae</taxon>
        <taxon>Sphingomonas</taxon>
    </lineage>
</organism>
<accession>A0A2A4B6F3</accession>
<keyword evidence="4" id="KW-1185">Reference proteome</keyword>
<evidence type="ECO:0000256" key="1">
    <source>
        <dbReference type="SAM" id="MobiDB-lite"/>
    </source>
</evidence>
<dbReference type="GO" id="GO:0016887">
    <property type="term" value="F:ATP hydrolysis activity"/>
    <property type="evidence" value="ECO:0007669"/>
    <property type="project" value="InterPro"/>
</dbReference>
<dbReference type="RefSeq" id="WP_096341769.1">
    <property type="nucleotide sequence ID" value="NZ_NWMW01000001.1"/>
</dbReference>
<dbReference type="Proteomes" id="UP000218366">
    <property type="component" value="Unassembled WGS sequence"/>
</dbReference>
<feature type="domain" description="ORC1/DEAH AAA+ ATPase" evidence="2">
    <location>
        <begin position="73"/>
        <end position="149"/>
    </location>
</feature>
<dbReference type="NCBIfam" id="NF041065">
    <property type="entry name" value="DpdH"/>
    <property type="match status" value="1"/>
</dbReference>
<feature type="compositionally biased region" description="Basic and acidic residues" evidence="1">
    <location>
        <begin position="609"/>
        <end position="618"/>
    </location>
</feature>
<name>A0A2A4B6F3_9SPHN</name>
<dbReference type="Pfam" id="PF13401">
    <property type="entry name" value="AAA_22"/>
    <property type="match status" value="1"/>
</dbReference>
<dbReference type="EMBL" id="NWMW01000001">
    <property type="protein sequence ID" value="PCD03369.1"/>
    <property type="molecule type" value="Genomic_DNA"/>
</dbReference>
<feature type="region of interest" description="Disordered" evidence="1">
    <location>
        <begin position="579"/>
        <end position="618"/>
    </location>
</feature>
<evidence type="ECO:0000313" key="4">
    <source>
        <dbReference type="Proteomes" id="UP000218366"/>
    </source>
</evidence>
<feature type="compositionally biased region" description="Pro residues" evidence="1">
    <location>
        <begin position="579"/>
        <end position="588"/>
    </location>
</feature>
<sequence>MLERYWPEADEVNACIKNEAETADVSVLLAVHQPAPLTTRNAGTNIEAQASEQELLDAFLSDDVPGGYLLFPITGPSGVGKSHIIRWLDAQLQRSPKRERLHIIRIPKSASLRRVVELILEPLEGDPRFEKSRSELTRAVAEVDKRKAVVLFRAQIENALASRAESLLLEAREHKDRAAELRPLIGHAQMLPKLFGDAALKDHFDETVLARVVARALRGREDGAEGDETQSQFFAEDLLLPDTIDLNEAALPVKTYYQTQLAVQDVRRRQAAADLLNTIVDTAIGNVFQLEQSTGGITLQDIILGIREILLKDDMDLVLLVEDFAALSGIQDVLLKVCVQEGTHDGKKVRATMRTALALTDGYLASRDTILTRAQRVWVIGHREQSDDEIKGAVIEMVGAYLNAARWGEDGLRKRFDRRGADDGLTGWLPAWQDEEQSDEEAEALTAFGFSARGHALFPFNRLAIEQLVQRHLTEANRLIFNPRRVINEILRRPLLMRGTFVSGNFPPPEFHGLRPNVYLAGLVRQASQPEPVKRRLASALAVWAGNAADKAALAHVPPAIFSTFSLPTPAELANVPFVPTPSPPTSPAAPALGETPPSAAPAPASARAEQDPRAADWSKKLDAWASGTELVQADARELRSALAAMLKGAINWPALRIPDQEIKATWLSIAGARNNPVGGRILVVCDSHDDEDGTLREGFLGALRFGFNGHRWDYPEADLDYVASAAIVDRLVAQLVPMLVAEANAQTAVIGRALLNQSRIVGLSPPVRPAGAESLLRGLFAAPPQVETQAFEEGWDQLRAQATGSVNGRSTRTILQELLLDRSASFQGAGSKPFAVDSPRLLDVLAGDPPAGLPEGLPDEARTFIPAMTDARIWGRLQAVIAKLRAFRSEIADYVDESFDKSAFVADLREIIPLLQKTNCWPANVAIKLSEFEIRLTEFQTSRFVELVDKTATIVDEADREQIPKLLNALGSLDLGLIQRTMSFLTIANDIVSQAEPRVTLQESVRGQSDPNAVAAEITSLLEGVSGTPHVAAEAAV</sequence>